<evidence type="ECO:0000256" key="1">
    <source>
        <dbReference type="ARBA" id="ARBA00023125"/>
    </source>
</evidence>
<dbReference type="SMART" id="SM00422">
    <property type="entry name" value="HTH_MERR"/>
    <property type="match status" value="1"/>
</dbReference>
<reference evidence="3 4" key="1">
    <citation type="submission" date="2018-04" db="EMBL/GenBank/DDBJ databases">
        <title>Genome of Nocardioides gansuensis WSJ-1.</title>
        <authorList>
            <person name="Wu S."/>
            <person name="Wang G."/>
        </authorList>
    </citation>
    <scope>NUCLEOTIDE SEQUENCE [LARGE SCALE GENOMIC DNA]</scope>
    <source>
        <strain evidence="3 4">WSJ-1</strain>
    </source>
</reference>
<dbReference type="InterPro" id="IPR047057">
    <property type="entry name" value="MerR_fam"/>
</dbReference>
<name>A0A2T8FGI6_9ACTN</name>
<keyword evidence="1" id="KW-0238">DNA-binding</keyword>
<dbReference type="InterPro" id="IPR009061">
    <property type="entry name" value="DNA-bd_dom_put_sf"/>
</dbReference>
<dbReference type="PROSITE" id="PS50937">
    <property type="entry name" value="HTH_MERR_2"/>
    <property type="match status" value="1"/>
</dbReference>
<protein>
    <submittedName>
        <fullName evidence="3">MerR family transcriptional regulator</fullName>
    </submittedName>
</protein>
<dbReference type="Pfam" id="PF13411">
    <property type="entry name" value="MerR_1"/>
    <property type="match status" value="1"/>
</dbReference>
<dbReference type="PANTHER" id="PTHR30204:SF93">
    <property type="entry name" value="HTH MERR-TYPE DOMAIN-CONTAINING PROTEIN"/>
    <property type="match status" value="1"/>
</dbReference>
<comment type="caution">
    <text evidence="3">The sequence shown here is derived from an EMBL/GenBank/DDBJ whole genome shotgun (WGS) entry which is preliminary data.</text>
</comment>
<feature type="domain" description="HTH merR-type" evidence="2">
    <location>
        <begin position="12"/>
        <end position="80"/>
    </location>
</feature>
<organism evidence="3 4">
    <name type="scientific">Nocardioides gansuensis</name>
    <dbReference type="NCBI Taxonomy" id="2138300"/>
    <lineage>
        <taxon>Bacteria</taxon>
        <taxon>Bacillati</taxon>
        <taxon>Actinomycetota</taxon>
        <taxon>Actinomycetes</taxon>
        <taxon>Propionibacteriales</taxon>
        <taxon>Nocardioidaceae</taxon>
        <taxon>Nocardioides</taxon>
    </lineage>
</organism>
<dbReference type="PANTHER" id="PTHR30204">
    <property type="entry name" value="REDOX-CYCLING DRUG-SENSING TRANSCRIPTIONAL ACTIVATOR SOXR"/>
    <property type="match status" value="1"/>
</dbReference>
<accession>A0A2T8FGI6</accession>
<sequence length="198" mass="21510">MEAGPPLESEELLTLEELTGQVGISVRNVRFYTSRGLVPPPLRRGRSGYYTPLHVARLELVRELQAHGFTLAAIERYVGRIPADATPADIRLHLALLAPDTLGDISDVPSELVELGVPPEAAVAAAEVYAAHGKAVAEELSGIVRDHMWPAFREAGGSPEQLRALVERLKPLTIASLVAAYEQAMDESARSFAERRAR</sequence>
<proteinExistence type="predicted"/>
<evidence type="ECO:0000259" key="2">
    <source>
        <dbReference type="PROSITE" id="PS50937"/>
    </source>
</evidence>
<dbReference type="Proteomes" id="UP000246018">
    <property type="component" value="Unassembled WGS sequence"/>
</dbReference>
<dbReference type="InterPro" id="IPR000551">
    <property type="entry name" value="MerR-type_HTH_dom"/>
</dbReference>
<gene>
    <name evidence="3" type="ORF">DDE18_00945</name>
</gene>
<evidence type="ECO:0000313" key="3">
    <source>
        <dbReference type="EMBL" id="PVG84826.1"/>
    </source>
</evidence>
<keyword evidence="4" id="KW-1185">Reference proteome</keyword>
<dbReference type="GO" id="GO:0003677">
    <property type="term" value="F:DNA binding"/>
    <property type="evidence" value="ECO:0007669"/>
    <property type="project" value="UniProtKB-KW"/>
</dbReference>
<dbReference type="SUPFAM" id="SSF46955">
    <property type="entry name" value="Putative DNA-binding domain"/>
    <property type="match status" value="1"/>
</dbReference>
<dbReference type="EMBL" id="QDGZ01000001">
    <property type="protein sequence ID" value="PVG84826.1"/>
    <property type="molecule type" value="Genomic_DNA"/>
</dbReference>
<dbReference type="GO" id="GO:0003700">
    <property type="term" value="F:DNA-binding transcription factor activity"/>
    <property type="evidence" value="ECO:0007669"/>
    <property type="project" value="InterPro"/>
</dbReference>
<dbReference type="AlphaFoldDB" id="A0A2T8FGI6"/>
<dbReference type="Gene3D" id="1.10.1660.10">
    <property type="match status" value="1"/>
</dbReference>
<evidence type="ECO:0000313" key="4">
    <source>
        <dbReference type="Proteomes" id="UP000246018"/>
    </source>
</evidence>